<accession>A0A9W7T0D3</accession>
<dbReference type="Proteomes" id="UP001138500">
    <property type="component" value="Unassembled WGS sequence"/>
</dbReference>
<comment type="caution">
    <text evidence="2">The sequence shown here is derived from an EMBL/GenBank/DDBJ whole genome shotgun (WGS) entry which is preliminary data.</text>
</comment>
<dbReference type="AlphaFoldDB" id="A0A9W7T0D3"/>
<evidence type="ECO:0000313" key="3">
    <source>
        <dbReference type="Proteomes" id="UP001138500"/>
    </source>
</evidence>
<proteinExistence type="predicted"/>
<protein>
    <submittedName>
        <fullName evidence="2">Uncharacterized protein</fullName>
    </submittedName>
</protein>
<organism evidence="2 3">
    <name type="scientific">Teratosphaeria destructans</name>
    <dbReference type="NCBI Taxonomy" id="418781"/>
    <lineage>
        <taxon>Eukaryota</taxon>
        <taxon>Fungi</taxon>
        <taxon>Dikarya</taxon>
        <taxon>Ascomycota</taxon>
        <taxon>Pezizomycotina</taxon>
        <taxon>Dothideomycetes</taxon>
        <taxon>Dothideomycetidae</taxon>
        <taxon>Mycosphaerellales</taxon>
        <taxon>Teratosphaeriaceae</taxon>
        <taxon>Teratosphaeria</taxon>
    </lineage>
</organism>
<evidence type="ECO:0000256" key="1">
    <source>
        <dbReference type="SAM" id="MobiDB-lite"/>
    </source>
</evidence>
<dbReference type="EMBL" id="RIBY02000224">
    <property type="protein sequence ID" value="KAH9844781.1"/>
    <property type="molecule type" value="Genomic_DNA"/>
</dbReference>
<sequence>MIETSELGTAESSTVSPRLQVPAFQQGRLATRAAASASRLQVPAFQHGRPVTTSGKSSSRLQVPDSQHGPRATSVASSSRLHVPDFQQGRRVGSVRLPVSRAVVVLVWLLLRGAAQLEELSVCVMRSWGEMTAYEIAARPTRARMVYFENMFGARV</sequence>
<gene>
    <name evidence="2" type="ORF">Tdes44962_MAKER01328</name>
</gene>
<reference evidence="2 3" key="2">
    <citation type="journal article" date="2021" name="Curr. Genet.">
        <title>Genetic response to nitrogen starvation in the aggressive Eucalyptus foliar pathogen Teratosphaeria destructans.</title>
        <authorList>
            <person name="Havenga M."/>
            <person name="Wingfield B.D."/>
            <person name="Wingfield M.J."/>
            <person name="Dreyer L.L."/>
            <person name="Roets F."/>
            <person name="Aylward J."/>
        </authorList>
    </citation>
    <scope>NUCLEOTIDE SEQUENCE [LARGE SCALE GENOMIC DNA]</scope>
    <source>
        <strain evidence="2">CMW44962</strain>
    </source>
</reference>
<feature type="compositionally biased region" description="Polar residues" evidence="1">
    <location>
        <begin position="51"/>
        <end position="65"/>
    </location>
</feature>
<feature type="region of interest" description="Disordered" evidence="1">
    <location>
        <begin position="44"/>
        <end position="79"/>
    </location>
</feature>
<name>A0A9W7T0D3_9PEZI</name>
<keyword evidence="3" id="KW-1185">Reference proteome</keyword>
<reference evidence="2 3" key="1">
    <citation type="journal article" date="2018" name="IMA Fungus">
        <title>IMA Genome-F 10: Nine draft genome sequences of Claviceps purpurea s.lat., including C. arundinis, C. humidiphila, and C. cf. spartinae, pseudomolecules for the pitch canker pathogen Fusarium circinatum, draft genome of Davidsoniella eucalypti, Grosmannia galeiformis, Quambalaria eucalypti, and Teratosphaeria destructans.</title>
        <authorList>
            <person name="Wingfield B.D."/>
            <person name="Liu M."/>
            <person name="Nguyen H.D."/>
            <person name="Lane F.A."/>
            <person name="Morgan S.W."/>
            <person name="De Vos L."/>
            <person name="Wilken P.M."/>
            <person name="Duong T.A."/>
            <person name="Aylward J."/>
            <person name="Coetzee M.P."/>
            <person name="Dadej K."/>
            <person name="De Beer Z.W."/>
            <person name="Findlay W."/>
            <person name="Havenga M."/>
            <person name="Kolarik M."/>
            <person name="Menzies J.G."/>
            <person name="Naidoo K."/>
            <person name="Pochopski O."/>
            <person name="Shoukouhi P."/>
            <person name="Santana Q.C."/>
            <person name="Seifert K.A."/>
            <person name="Soal N."/>
            <person name="Steenkamp E.T."/>
            <person name="Tatham C.T."/>
            <person name="van der Nest M.A."/>
            <person name="Wingfield M.J."/>
        </authorList>
    </citation>
    <scope>NUCLEOTIDE SEQUENCE [LARGE SCALE GENOMIC DNA]</scope>
    <source>
        <strain evidence="2">CMW44962</strain>
    </source>
</reference>
<evidence type="ECO:0000313" key="2">
    <source>
        <dbReference type="EMBL" id="KAH9844781.1"/>
    </source>
</evidence>